<evidence type="ECO:0000313" key="2">
    <source>
        <dbReference type="EMBL" id="MFD3262910.1"/>
    </source>
</evidence>
<evidence type="ECO:0000313" key="3">
    <source>
        <dbReference type="Proteomes" id="UP001598130"/>
    </source>
</evidence>
<dbReference type="Proteomes" id="UP001598130">
    <property type="component" value="Unassembled WGS sequence"/>
</dbReference>
<organism evidence="2 3">
    <name type="scientific">Phenylobacterium ferrooxidans</name>
    <dbReference type="NCBI Taxonomy" id="2982689"/>
    <lineage>
        <taxon>Bacteria</taxon>
        <taxon>Pseudomonadati</taxon>
        <taxon>Pseudomonadota</taxon>
        <taxon>Alphaproteobacteria</taxon>
        <taxon>Caulobacterales</taxon>
        <taxon>Caulobacteraceae</taxon>
        <taxon>Phenylobacterium</taxon>
    </lineage>
</organism>
<reference evidence="2 3" key="1">
    <citation type="submission" date="2022-09" db="EMBL/GenBank/DDBJ databases">
        <title>New species of Phenylobacterium.</title>
        <authorList>
            <person name="Mieszkin S."/>
        </authorList>
    </citation>
    <scope>NUCLEOTIDE SEQUENCE [LARGE SCALE GENOMIC DNA]</scope>
    <source>
        <strain evidence="2 3">HK31-G</strain>
    </source>
</reference>
<sequence>MIAKHRTTSRVAALVGLSLLAGCATQPMARPGSDSDLGRAAVQPLRDLSVIRETAPDVLLRAVVSPYDLAHAGDCPSLQTELRALDDALGPDLTPNGKTAGVTVDGLAADLVAGVVGLPFRGVVRWASGARSREAGLKAAVLAGMVRRGFVKGRQGLLACDVP</sequence>
<evidence type="ECO:0000256" key="1">
    <source>
        <dbReference type="SAM" id="SignalP"/>
    </source>
</evidence>
<name>A0ABW6CM60_9CAUL</name>
<gene>
    <name evidence="2" type="ORF">OCL97_02900</name>
</gene>
<keyword evidence="1" id="KW-0732">Signal</keyword>
<accession>A0ABW6CM60</accession>
<proteinExistence type="predicted"/>
<feature type="signal peptide" evidence="1">
    <location>
        <begin position="1"/>
        <end position="29"/>
    </location>
</feature>
<feature type="chain" id="PRO_5045812472" evidence="1">
    <location>
        <begin position="30"/>
        <end position="163"/>
    </location>
</feature>
<dbReference type="EMBL" id="JAOTJD010000003">
    <property type="protein sequence ID" value="MFD3262910.1"/>
    <property type="molecule type" value="Genomic_DNA"/>
</dbReference>
<protein>
    <submittedName>
        <fullName evidence="2">Uncharacterized protein</fullName>
    </submittedName>
</protein>
<dbReference type="PROSITE" id="PS51257">
    <property type="entry name" value="PROKAR_LIPOPROTEIN"/>
    <property type="match status" value="1"/>
</dbReference>
<dbReference type="RefSeq" id="WP_377367444.1">
    <property type="nucleotide sequence ID" value="NZ_JAOTJD010000003.1"/>
</dbReference>
<keyword evidence="3" id="KW-1185">Reference proteome</keyword>
<comment type="caution">
    <text evidence="2">The sequence shown here is derived from an EMBL/GenBank/DDBJ whole genome shotgun (WGS) entry which is preliminary data.</text>
</comment>